<dbReference type="InterPro" id="IPR011330">
    <property type="entry name" value="Glyco_hydro/deAcase_b/a-brl"/>
</dbReference>
<name>A0A427TQR2_9BACI</name>
<dbReference type="PANTHER" id="PTHR10587">
    <property type="entry name" value="GLYCOSYL TRANSFERASE-RELATED"/>
    <property type="match status" value="1"/>
</dbReference>
<feature type="domain" description="NodB homology" evidence="2">
    <location>
        <begin position="70"/>
        <end position="251"/>
    </location>
</feature>
<organism evidence="3 4">
    <name type="scientific">Mesobacillus subterraneus</name>
    <dbReference type="NCBI Taxonomy" id="285983"/>
    <lineage>
        <taxon>Bacteria</taxon>
        <taxon>Bacillati</taxon>
        <taxon>Bacillota</taxon>
        <taxon>Bacilli</taxon>
        <taxon>Bacillales</taxon>
        <taxon>Bacillaceae</taxon>
        <taxon>Mesobacillus</taxon>
    </lineage>
</organism>
<evidence type="ECO:0000313" key="3">
    <source>
        <dbReference type="EMBL" id="RSD26672.1"/>
    </source>
</evidence>
<dbReference type="SUPFAM" id="SSF88713">
    <property type="entry name" value="Glycoside hydrolase/deacetylase"/>
    <property type="match status" value="1"/>
</dbReference>
<keyword evidence="1" id="KW-0732">Signal</keyword>
<dbReference type="Pfam" id="PF01522">
    <property type="entry name" value="Polysacc_deac_1"/>
    <property type="match status" value="1"/>
</dbReference>
<dbReference type="EMBL" id="RSFW01000014">
    <property type="protein sequence ID" value="RSD26672.1"/>
    <property type="molecule type" value="Genomic_DNA"/>
</dbReference>
<dbReference type="STRING" id="285983.UB32_15710"/>
<dbReference type="AlphaFoldDB" id="A0A427TQR2"/>
<dbReference type="InterPro" id="IPR050248">
    <property type="entry name" value="Polysacc_deacetylase_ArnD"/>
</dbReference>
<evidence type="ECO:0000313" key="4">
    <source>
        <dbReference type="Proteomes" id="UP000279911"/>
    </source>
</evidence>
<feature type="chain" id="PRO_5019541388" evidence="1">
    <location>
        <begin position="26"/>
        <end position="269"/>
    </location>
</feature>
<feature type="signal peptide" evidence="1">
    <location>
        <begin position="1"/>
        <end position="25"/>
    </location>
</feature>
<dbReference type="OrthoDB" id="9812065at2"/>
<evidence type="ECO:0000256" key="1">
    <source>
        <dbReference type="SAM" id="SignalP"/>
    </source>
</evidence>
<dbReference type="PROSITE" id="PS51677">
    <property type="entry name" value="NODB"/>
    <property type="match status" value="1"/>
</dbReference>
<dbReference type="Proteomes" id="UP000279911">
    <property type="component" value="Unassembled WGS sequence"/>
</dbReference>
<comment type="caution">
    <text evidence="3">The sequence shown here is derived from an EMBL/GenBank/DDBJ whole genome shotgun (WGS) entry which is preliminary data.</text>
</comment>
<dbReference type="InterPro" id="IPR014235">
    <property type="entry name" value="Spore_PdaA"/>
</dbReference>
<accession>A0A427TQR2</accession>
<dbReference type="Gene3D" id="3.20.20.370">
    <property type="entry name" value="Glycoside hydrolase/deacetylase"/>
    <property type="match status" value="1"/>
</dbReference>
<dbReference type="InterPro" id="IPR002509">
    <property type="entry name" value="NODB_dom"/>
</dbReference>
<dbReference type="NCBIfam" id="TIGR02884">
    <property type="entry name" value="spore_pdaA"/>
    <property type="match status" value="1"/>
</dbReference>
<dbReference type="GO" id="GO:0005975">
    <property type="term" value="P:carbohydrate metabolic process"/>
    <property type="evidence" value="ECO:0007669"/>
    <property type="project" value="InterPro"/>
</dbReference>
<gene>
    <name evidence="3" type="primary">pdaA</name>
    <name evidence="3" type="ORF">EJA10_12420</name>
</gene>
<dbReference type="PANTHER" id="PTHR10587:SF78">
    <property type="entry name" value="PEPTIDOGLYCAN-N-ACETYLMURAMIC ACID DEACETYLASE PDAA"/>
    <property type="match status" value="1"/>
</dbReference>
<dbReference type="GO" id="GO:0016020">
    <property type="term" value="C:membrane"/>
    <property type="evidence" value="ECO:0007669"/>
    <property type="project" value="TreeGrafter"/>
</dbReference>
<dbReference type="RefSeq" id="WP_125480331.1">
    <property type="nucleotide sequence ID" value="NZ_RSFW01000014.1"/>
</dbReference>
<evidence type="ECO:0000259" key="2">
    <source>
        <dbReference type="PROSITE" id="PS51677"/>
    </source>
</evidence>
<proteinExistence type="predicted"/>
<dbReference type="CDD" id="cd10948">
    <property type="entry name" value="CE4_BsPdaA_like"/>
    <property type="match status" value="1"/>
</dbReference>
<protein>
    <submittedName>
        <fullName evidence="3">Delta-lactam-biosynthetic de-N-acetylase</fullName>
    </submittedName>
</protein>
<sequence>MKTIFKLLIALNILLLFALPAAVSAEENSNSPLHWGFKKGRNGRQADAGRMFEVILEDHGAVYKGDKKSKDIYLTFDNGYENGYTEKILDTLREEKVPAAFFVTGHYLESAPELVSRMANEGHIIGNHSWHHPDMTKISDEKIMKELEMVRAETERITGKKDMAYLRPPRGIFSERTMAIAREAGYTHVFWSLAFVDWNTDQQRGAQYSYDKIMSQIHPGAVLLLHTVSKDNADALGKVIRDLKEQGYTFKSLDDLMLSKNGIKHPMMY</sequence>
<reference evidence="4" key="1">
    <citation type="submission" date="2018-12" db="EMBL/GenBank/DDBJ databases">
        <title>Bacillus chawlae sp. nov., Bacillus glennii sp. nov., and Bacillus saganii sp. nov. Isolated from the Vehicle Assembly Building at Kennedy Space Center where the Viking Spacecraft were Assembled.</title>
        <authorList>
            <person name="Seuylemezian A."/>
            <person name="Vaishampayan P."/>
        </authorList>
    </citation>
    <scope>NUCLEOTIDE SEQUENCE [LARGE SCALE GENOMIC DNA]</scope>
    <source>
        <strain evidence="4">DSM 13966</strain>
    </source>
</reference>
<dbReference type="GO" id="GO:0016810">
    <property type="term" value="F:hydrolase activity, acting on carbon-nitrogen (but not peptide) bonds"/>
    <property type="evidence" value="ECO:0007669"/>
    <property type="project" value="InterPro"/>
</dbReference>